<dbReference type="PANTHER" id="PTHR33103:SF40">
    <property type="entry name" value="OS01G0153600 PROTEIN"/>
    <property type="match status" value="1"/>
</dbReference>
<organism evidence="2 3">
    <name type="scientific">Sorghum bicolor</name>
    <name type="common">Sorghum</name>
    <name type="synonym">Sorghum vulgare</name>
    <dbReference type="NCBI Taxonomy" id="4558"/>
    <lineage>
        <taxon>Eukaryota</taxon>
        <taxon>Viridiplantae</taxon>
        <taxon>Streptophyta</taxon>
        <taxon>Embryophyta</taxon>
        <taxon>Tracheophyta</taxon>
        <taxon>Spermatophyta</taxon>
        <taxon>Magnoliopsida</taxon>
        <taxon>Liliopsida</taxon>
        <taxon>Poales</taxon>
        <taxon>Poaceae</taxon>
        <taxon>PACMAD clade</taxon>
        <taxon>Panicoideae</taxon>
        <taxon>Andropogonodae</taxon>
        <taxon>Andropogoneae</taxon>
        <taxon>Sorghinae</taxon>
        <taxon>Sorghum</taxon>
    </lineage>
</organism>
<evidence type="ECO:0008006" key="4">
    <source>
        <dbReference type="Google" id="ProtNLM"/>
    </source>
</evidence>
<comment type="caution">
    <text evidence="2">The sequence shown here is derived from an EMBL/GenBank/DDBJ whole genome shotgun (WGS) entry which is preliminary data.</text>
</comment>
<protein>
    <recommendedName>
        <fullName evidence="4">DUF674 domain-containing protein</fullName>
    </recommendedName>
</protein>
<name>A0A921RAV8_SORBI</name>
<sequence>MGNAAATPAFAAPTATPTIKLLIAKEAQVVVLAEAGKDVVDFLLGLLAMPIGAVVKLLGNKDRESALAGLASLYASVQQMDAGYMQSLETRDALLNPAPAHPALIAAAGGFPSLVQPAGGGKASASGGGLSLKNLSLPVFSLGGSACHCAACLAAQAQEQGSKGFVRDAVTYNVMDDLSVMPMSNISSIALLHRLGVEDLGALEEKTVKIGYQEGLEILKASLHSKTVLTDVFLVLATKKKRTRTEKNPISSSQQQEKRARGDTSPSAPAEKELTLVE</sequence>
<dbReference type="InterPro" id="IPR007750">
    <property type="entry name" value="DUF674"/>
</dbReference>
<dbReference type="AlphaFoldDB" id="A0A921RAV8"/>
<reference evidence="2" key="1">
    <citation type="journal article" date="2019" name="BMC Genomics">
        <title>A new reference genome for Sorghum bicolor reveals high levels of sequence similarity between sweet and grain genotypes: implications for the genetics of sugar metabolism.</title>
        <authorList>
            <person name="Cooper E.A."/>
            <person name="Brenton Z.W."/>
            <person name="Flinn B.S."/>
            <person name="Jenkins J."/>
            <person name="Shu S."/>
            <person name="Flowers D."/>
            <person name="Luo F."/>
            <person name="Wang Y."/>
            <person name="Xia P."/>
            <person name="Barry K."/>
            <person name="Daum C."/>
            <person name="Lipzen A."/>
            <person name="Yoshinaga Y."/>
            <person name="Schmutz J."/>
            <person name="Saski C."/>
            <person name="Vermerris W."/>
            <person name="Kresovich S."/>
        </authorList>
    </citation>
    <scope>NUCLEOTIDE SEQUENCE</scope>
</reference>
<accession>A0A921RAV8</accession>
<dbReference type="Proteomes" id="UP000807115">
    <property type="component" value="Chromosome 3"/>
</dbReference>
<dbReference type="EMBL" id="CM027682">
    <property type="protein sequence ID" value="KAG0536507.1"/>
    <property type="molecule type" value="Genomic_DNA"/>
</dbReference>
<dbReference type="Pfam" id="PF05056">
    <property type="entry name" value="DUF674"/>
    <property type="match status" value="2"/>
</dbReference>
<reference evidence="2" key="2">
    <citation type="submission" date="2020-10" db="EMBL/GenBank/DDBJ databases">
        <authorList>
            <person name="Cooper E.A."/>
            <person name="Brenton Z.W."/>
            <person name="Flinn B.S."/>
            <person name="Jenkins J."/>
            <person name="Shu S."/>
            <person name="Flowers D."/>
            <person name="Luo F."/>
            <person name="Wang Y."/>
            <person name="Xia P."/>
            <person name="Barry K."/>
            <person name="Daum C."/>
            <person name="Lipzen A."/>
            <person name="Yoshinaga Y."/>
            <person name="Schmutz J."/>
            <person name="Saski C."/>
            <person name="Vermerris W."/>
            <person name="Kresovich S."/>
        </authorList>
    </citation>
    <scope>NUCLEOTIDE SEQUENCE</scope>
</reference>
<evidence type="ECO:0000313" key="3">
    <source>
        <dbReference type="Proteomes" id="UP000807115"/>
    </source>
</evidence>
<evidence type="ECO:0000313" key="2">
    <source>
        <dbReference type="EMBL" id="KAG0536507.1"/>
    </source>
</evidence>
<gene>
    <name evidence="2" type="ORF">BDA96_03G069600</name>
</gene>
<proteinExistence type="predicted"/>
<evidence type="ECO:0000256" key="1">
    <source>
        <dbReference type="SAM" id="MobiDB-lite"/>
    </source>
</evidence>
<dbReference type="PANTHER" id="PTHR33103">
    <property type="entry name" value="OS01G0153900 PROTEIN"/>
    <property type="match status" value="1"/>
</dbReference>
<feature type="region of interest" description="Disordered" evidence="1">
    <location>
        <begin position="241"/>
        <end position="278"/>
    </location>
</feature>